<gene>
    <name evidence="2" type="ORF">NHX12_006604</name>
</gene>
<reference evidence="2" key="1">
    <citation type="submission" date="2022-07" db="EMBL/GenBank/DDBJ databases">
        <title>Chromosome-level genome of Muraenolepis orangiensis.</title>
        <authorList>
            <person name="Kim J."/>
        </authorList>
    </citation>
    <scope>NUCLEOTIDE SEQUENCE</scope>
    <source>
        <strain evidence="2">KU_S4_2022</strain>
        <tissue evidence="2">Muscle</tissue>
    </source>
</reference>
<sequence>NPSADLLQPQTHRPLEPRSVNPCWHQGRWHQAAWRGGGGVLLSGEKVDTGSDNPAEERLKKQT</sequence>
<feature type="non-terminal residue" evidence="2">
    <location>
        <position position="63"/>
    </location>
</feature>
<feature type="compositionally biased region" description="Basic and acidic residues" evidence="1">
    <location>
        <begin position="45"/>
        <end position="63"/>
    </location>
</feature>
<evidence type="ECO:0000313" key="2">
    <source>
        <dbReference type="EMBL" id="KAJ3594273.1"/>
    </source>
</evidence>
<evidence type="ECO:0000313" key="3">
    <source>
        <dbReference type="Proteomes" id="UP001148018"/>
    </source>
</evidence>
<name>A0A9Q0DVF5_9TELE</name>
<dbReference type="EMBL" id="JANIIK010000112">
    <property type="protein sequence ID" value="KAJ3594273.1"/>
    <property type="molecule type" value="Genomic_DNA"/>
</dbReference>
<organism evidence="2 3">
    <name type="scientific">Muraenolepis orangiensis</name>
    <name type="common">Patagonian moray cod</name>
    <dbReference type="NCBI Taxonomy" id="630683"/>
    <lineage>
        <taxon>Eukaryota</taxon>
        <taxon>Metazoa</taxon>
        <taxon>Chordata</taxon>
        <taxon>Craniata</taxon>
        <taxon>Vertebrata</taxon>
        <taxon>Euteleostomi</taxon>
        <taxon>Actinopterygii</taxon>
        <taxon>Neopterygii</taxon>
        <taxon>Teleostei</taxon>
        <taxon>Neoteleostei</taxon>
        <taxon>Acanthomorphata</taxon>
        <taxon>Zeiogadaria</taxon>
        <taxon>Gadariae</taxon>
        <taxon>Gadiformes</taxon>
        <taxon>Muraenolepidoidei</taxon>
        <taxon>Muraenolepididae</taxon>
        <taxon>Muraenolepis</taxon>
    </lineage>
</organism>
<feature type="non-terminal residue" evidence="2">
    <location>
        <position position="1"/>
    </location>
</feature>
<keyword evidence="3" id="KW-1185">Reference proteome</keyword>
<proteinExistence type="predicted"/>
<protein>
    <submittedName>
        <fullName evidence="2">Uncharacterized protein</fullName>
    </submittedName>
</protein>
<dbReference type="Proteomes" id="UP001148018">
    <property type="component" value="Unassembled WGS sequence"/>
</dbReference>
<comment type="caution">
    <text evidence="2">The sequence shown here is derived from an EMBL/GenBank/DDBJ whole genome shotgun (WGS) entry which is preliminary data.</text>
</comment>
<dbReference type="AlphaFoldDB" id="A0A9Q0DVF5"/>
<evidence type="ECO:0000256" key="1">
    <source>
        <dbReference type="SAM" id="MobiDB-lite"/>
    </source>
</evidence>
<feature type="region of interest" description="Disordered" evidence="1">
    <location>
        <begin position="43"/>
        <end position="63"/>
    </location>
</feature>
<accession>A0A9Q0DVF5</accession>